<evidence type="ECO:0000313" key="7">
    <source>
        <dbReference type="Proteomes" id="UP001595816"/>
    </source>
</evidence>
<dbReference type="Proteomes" id="UP001595816">
    <property type="component" value="Unassembled WGS sequence"/>
</dbReference>
<organism evidence="6 7">
    <name type="scientific">Hamadaea flava</name>
    <dbReference type="NCBI Taxonomy" id="1742688"/>
    <lineage>
        <taxon>Bacteria</taxon>
        <taxon>Bacillati</taxon>
        <taxon>Actinomycetota</taxon>
        <taxon>Actinomycetes</taxon>
        <taxon>Micromonosporales</taxon>
        <taxon>Micromonosporaceae</taxon>
        <taxon>Hamadaea</taxon>
    </lineage>
</organism>
<evidence type="ECO:0000256" key="2">
    <source>
        <dbReference type="ARBA" id="ARBA00023125"/>
    </source>
</evidence>
<evidence type="ECO:0000256" key="1">
    <source>
        <dbReference type="ARBA" id="ARBA00023015"/>
    </source>
</evidence>
<dbReference type="InterPro" id="IPR001647">
    <property type="entry name" value="HTH_TetR"/>
</dbReference>
<evidence type="ECO:0000259" key="5">
    <source>
        <dbReference type="PROSITE" id="PS50977"/>
    </source>
</evidence>
<dbReference type="Pfam" id="PF02909">
    <property type="entry name" value="TetR_C_1"/>
    <property type="match status" value="1"/>
</dbReference>
<dbReference type="SUPFAM" id="SSF46689">
    <property type="entry name" value="Homeodomain-like"/>
    <property type="match status" value="1"/>
</dbReference>
<comment type="caution">
    <text evidence="6">The sequence shown here is derived from an EMBL/GenBank/DDBJ whole genome shotgun (WGS) entry which is preliminary data.</text>
</comment>
<sequence length="253" mass="26715">MAQDESAQLLWSRPSRRPKVTREQLAATALAIADAEGFEAATMRRIAGELGAGTMTLYHYVRSKAELRALMLDAIMAEQLVPAGELPAGDWRAALTALAHRTRAMFRRHPWALSGLAQAAGDTASAGAGAGGPHALLHFEQSLAAVASTGLPPSDRMDLISAVDEYVAGFVLKTDLEPGLESVPEEAGPHVAAYLDALVASGDYPHVAELLGTGDRWAALAGFGRSYSADERFDRGLNRLFDGVAAQLAALPD</sequence>
<evidence type="ECO:0000313" key="6">
    <source>
        <dbReference type="EMBL" id="MFC4135569.1"/>
    </source>
</evidence>
<dbReference type="PANTHER" id="PTHR30055">
    <property type="entry name" value="HTH-TYPE TRANSCRIPTIONAL REGULATOR RUTR"/>
    <property type="match status" value="1"/>
</dbReference>
<feature type="DNA-binding region" description="H-T-H motif" evidence="4">
    <location>
        <begin position="42"/>
        <end position="61"/>
    </location>
</feature>
<keyword evidence="7" id="KW-1185">Reference proteome</keyword>
<gene>
    <name evidence="6" type="ORF">ACFOZ4_33560</name>
</gene>
<dbReference type="Gene3D" id="1.10.10.60">
    <property type="entry name" value="Homeodomain-like"/>
    <property type="match status" value="1"/>
</dbReference>
<dbReference type="InterPro" id="IPR004111">
    <property type="entry name" value="Repressor_TetR_C"/>
</dbReference>
<protein>
    <submittedName>
        <fullName evidence="6">TetR/AcrR family transcriptional regulator</fullName>
    </submittedName>
</protein>
<evidence type="ECO:0000256" key="4">
    <source>
        <dbReference type="PROSITE-ProRule" id="PRU00335"/>
    </source>
</evidence>
<dbReference type="PROSITE" id="PS50977">
    <property type="entry name" value="HTH_TETR_2"/>
    <property type="match status" value="1"/>
</dbReference>
<proteinExistence type="predicted"/>
<accession>A0ABV8M0H5</accession>
<evidence type="ECO:0000256" key="3">
    <source>
        <dbReference type="ARBA" id="ARBA00023163"/>
    </source>
</evidence>
<dbReference type="SUPFAM" id="SSF48498">
    <property type="entry name" value="Tetracyclin repressor-like, C-terminal domain"/>
    <property type="match status" value="1"/>
</dbReference>
<reference evidence="7" key="1">
    <citation type="journal article" date="2019" name="Int. J. Syst. Evol. Microbiol.">
        <title>The Global Catalogue of Microorganisms (GCM) 10K type strain sequencing project: providing services to taxonomists for standard genome sequencing and annotation.</title>
        <authorList>
            <consortium name="The Broad Institute Genomics Platform"/>
            <consortium name="The Broad Institute Genome Sequencing Center for Infectious Disease"/>
            <person name="Wu L."/>
            <person name="Ma J."/>
        </authorList>
    </citation>
    <scope>NUCLEOTIDE SEQUENCE [LARGE SCALE GENOMIC DNA]</scope>
    <source>
        <strain evidence="7">CGMCC 4.7289</strain>
    </source>
</reference>
<keyword evidence="1" id="KW-0805">Transcription regulation</keyword>
<keyword evidence="3" id="KW-0804">Transcription</keyword>
<dbReference type="InterPro" id="IPR009057">
    <property type="entry name" value="Homeodomain-like_sf"/>
</dbReference>
<feature type="domain" description="HTH tetR-type" evidence="5">
    <location>
        <begin position="19"/>
        <end position="79"/>
    </location>
</feature>
<name>A0ABV8M0H5_9ACTN</name>
<dbReference type="RefSeq" id="WP_253750217.1">
    <property type="nucleotide sequence ID" value="NZ_JAMZDZ010000001.1"/>
</dbReference>
<dbReference type="Gene3D" id="1.10.357.10">
    <property type="entry name" value="Tetracycline Repressor, domain 2"/>
    <property type="match status" value="1"/>
</dbReference>
<dbReference type="EMBL" id="JBHSAY010000023">
    <property type="protein sequence ID" value="MFC4135569.1"/>
    <property type="molecule type" value="Genomic_DNA"/>
</dbReference>
<keyword evidence="2 4" id="KW-0238">DNA-binding</keyword>
<dbReference type="InterPro" id="IPR036271">
    <property type="entry name" value="Tet_transcr_reg_TetR-rel_C_sf"/>
</dbReference>
<dbReference type="Pfam" id="PF00440">
    <property type="entry name" value="TetR_N"/>
    <property type="match status" value="1"/>
</dbReference>
<dbReference type="InterPro" id="IPR050109">
    <property type="entry name" value="HTH-type_TetR-like_transc_reg"/>
</dbReference>
<dbReference type="PANTHER" id="PTHR30055:SF151">
    <property type="entry name" value="TRANSCRIPTIONAL REGULATORY PROTEIN"/>
    <property type="match status" value="1"/>
</dbReference>